<accession>A0ABW6VJX7</accession>
<proteinExistence type="predicted"/>
<organism evidence="1 2">
    <name type="scientific">Microtetraspora fusca</name>
    <dbReference type="NCBI Taxonomy" id="1997"/>
    <lineage>
        <taxon>Bacteria</taxon>
        <taxon>Bacillati</taxon>
        <taxon>Actinomycetota</taxon>
        <taxon>Actinomycetes</taxon>
        <taxon>Streptosporangiales</taxon>
        <taxon>Streptosporangiaceae</taxon>
        <taxon>Microtetraspora</taxon>
    </lineage>
</organism>
<dbReference type="RefSeq" id="WP_387348455.1">
    <property type="nucleotide sequence ID" value="NZ_JBIAXI010000063.1"/>
</dbReference>
<name>A0ABW6VJX7_MICFU</name>
<gene>
    <name evidence="1" type="ORF">ACFY05_43295</name>
</gene>
<evidence type="ECO:0000313" key="1">
    <source>
        <dbReference type="EMBL" id="MFF4779660.1"/>
    </source>
</evidence>
<reference evidence="1 2" key="1">
    <citation type="submission" date="2024-10" db="EMBL/GenBank/DDBJ databases">
        <title>The Natural Products Discovery Center: Release of the First 8490 Sequenced Strains for Exploring Actinobacteria Biosynthetic Diversity.</title>
        <authorList>
            <person name="Kalkreuter E."/>
            <person name="Kautsar S.A."/>
            <person name="Yang D."/>
            <person name="Bader C.D."/>
            <person name="Teijaro C.N."/>
            <person name="Fluegel L."/>
            <person name="Davis C.M."/>
            <person name="Simpson J.R."/>
            <person name="Lauterbach L."/>
            <person name="Steele A.D."/>
            <person name="Gui C."/>
            <person name="Meng S."/>
            <person name="Li G."/>
            <person name="Viehrig K."/>
            <person name="Ye F."/>
            <person name="Su P."/>
            <person name="Kiefer A.F."/>
            <person name="Nichols A."/>
            <person name="Cepeda A.J."/>
            <person name="Yan W."/>
            <person name="Fan B."/>
            <person name="Jiang Y."/>
            <person name="Adhikari A."/>
            <person name="Zheng C.-J."/>
            <person name="Schuster L."/>
            <person name="Cowan T.M."/>
            <person name="Smanski M.J."/>
            <person name="Chevrette M.G."/>
            <person name="De Carvalho L.P.S."/>
            <person name="Shen B."/>
        </authorList>
    </citation>
    <scope>NUCLEOTIDE SEQUENCE [LARGE SCALE GENOMIC DNA]</scope>
    <source>
        <strain evidence="1 2">NPDC001281</strain>
    </source>
</reference>
<protein>
    <submittedName>
        <fullName evidence="1">Uncharacterized protein</fullName>
    </submittedName>
</protein>
<dbReference type="Proteomes" id="UP001602119">
    <property type="component" value="Unassembled WGS sequence"/>
</dbReference>
<comment type="caution">
    <text evidence="1">The sequence shown here is derived from an EMBL/GenBank/DDBJ whole genome shotgun (WGS) entry which is preliminary data.</text>
</comment>
<dbReference type="EMBL" id="JBIAXI010000063">
    <property type="protein sequence ID" value="MFF4779660.1"/>
    <property type="molecule type" value="Genomic_DNA"/>
</dbReference>
<sequence length="98" mass="10359">MDGRLRYRSFGVMVGRSISVFGTVVTIASGDADPDANARKVLGISKLSVEVATDGPEAGNATEIFTYSPTAPVNSEHPRRARFVLRPAEIAKILAGLA</sequence>
<evidence type="ECO:0000313" key="2">
    <source>
        <dbReference type="Proteomes" id="UP001602119"/>
    </source>
</evidence>
<keyword evidence="2" id="KW-1185">Reference proteome</keyword>